<keyword evidence="4" id="KW-0732">Signal</keyword>
<dbReference type="Pfam" id="PF07745">
    <property type="entry name" value="Glyco_hydro_53"/>
    <property type="match status" value="1"/>
</dbReference>
<feature type="signal peptide" evidence="4">
    <location>
        <begin position="1"/>
        <end position="24"/>
    </location>
</feature>
<evidence type="ECO:0000313" key="6">
    <source>
        <dbReference type="EMBL" id="MSU07623.1"/>
    </source>
</evidence>
<dbReference type="PANTHER" id="PTHR34983">
    <property type="entry name" value="ARABINOGALACTAN ENDO-BETA-1,4-GALACTANASE A"/>
    <property type="match status" value="1"/>
</dbReference>
<feature type="domain" description="Bacterial Ig-like" evidence="5">
    <location>
        <begin position="422"/>
        <end position="471"/>
    </location>
</feature>
<dbReference type="Pfam" id="PF07532">
    <property type="entry name" value="Big_4"/>
    <property type="match status" value="1"/>
</dbReference>
<dbReference type="GeneID" id="96777532"/>
<dbReference type="Proteomes" id="UP000433181">
    <property type="component" value="Unassembled WGS sequence"/>
</dbReference>
<name>A0A6I2U7Z1_9FIRM</name>
<protein>
    <recommendedName>
        <fullName evidence="4">Arabinogalactan endo-beta-1,4-galactanase</fullName>
        <ecNumber evidence="4">3.2.1.89</ecNumber>
    </recommendedName>
</protein>
<evidence type="ECO:0000256" key="3">
    <source>
        <dbReference type="ARBA" id="ARBA00023295"/>
    </source>
</evidence>
<evidence type="ECO:0000313" key="7">
    <source>
        <dbReference type="Proteomes" id="UP000433181"/>
    </source>
</evidence>
<dbReference type="Gene3D" id="2.60.120.260">
    <property type="entry name" value="Galactose-binding domain-like"/>
    <property type="match status" value="1"/>
</dbReference>
<dbReference type="PANTHER" id="PTHR34983:SF2">
    <property type="entry name" value="ENDO-BETA-1,4-GALACTANASE"/>
    <property type="match status" value="1"/>
</dbReference>
<reference evidence="6 7" key="1">
    <citation type="submission" date="2019-08" db="EMBL/GenBank/DDBJ databases">
        <title>In-depth cultivation of the pig gut microbiome towards novel bacterial diversity and tailored functional studies.</title>
        <authorList>
            <person name="Wylensek D."/>
            <person name="Hitch T.C.A."/>
            <person name="Clavel T."/>
        </authorList>
    </citation>
    <scope>NUCLEOTIDE SEQUENCE [LARGE SCALE GENOMIC DNA]</scope>
    <source>
        <strain evidence="6 7">WCA-693-APC-5D-A</strain>
    </source>
</reference>
<sequence>MKKFTSKKLTAYVMAALMAGSAMLGTSFGASSAEAAVKVNPIAGISDDFIKGADVSMIPELERLGGKFYDNGVEKDCLTILQEKGINWVRVRIWNDPYSYGPNGNGGGVTDEKKALEVAKRAKALGMKVLVDFHYSDWWADPGKQYPPKAWENHNAKQLAKDVYNYTAKVMKDFKAAGVTPDMVQIGNELNNGMLWPVCKTDTPEGYKALADAIAQGLKAVKDNDPNNQVTRMVHLANGNNNALYRSFFDELIVNNGVNDFDVIGFSYYPFWHGSMEELSYNMNDMVDRYGKDVIVVETAYAFTNEQGDAQKNCAGPTEEAIAGYKSTVQGQASGLHDVMEHVSNVKNGKGKGIFYWEPDWIPVEGAGWKAGEGNEWENLAMFDFQGNALESLDVFKMVSDQSKPVVEYKVKEIEAALVTGSVGQPVEMPKKVSVVYENDVVKSMPVVWENAEPVFDAAGKYTVKGTVNGVAGKTAVASINVIKKVNLVKNGTFENGDLNGWTITGDKDAVNTVSSAGDARGKSAMHYWADKGFKFKATQSFTGLKDGKYTVSCWTQGGGGQHYYTLMVQTSKGEQSAVIADTGWNDWHQWVIRDVEIKDGKATIGIDMVANAGNWGSIDDVEFYLQE</sequence>
<dbReference type="GO" id="GO:0045490">
    <property type="term" value="P:pectin catabolic process"/>
    <property type="evidence" value="ECO:0007669"/>
    <property type="project" value="TreeGrafter"/>
</dbReference>
<comment type="catalytic activity">
    <reaction evidence="4">
        <text>The enzyme specifically hydrolyzes (1-&gt;4)-beta-D-galactosidic linkages in type I arabinogalactans.</text>
        <dbReference type="EC" id="3.2.1.89"/>
    </reaction>
</comment>
<feature type="chain" id="PRO_5039753212" description="Arabinogalactan endo-beta-1,4-galactanase" evidence="4">
    <location>
        <begin position="25"/>
        <end position="628"/>
    </location>
</feature>
<keyword evidence="3 4" id="KW-0326">Glycosidase</keyword>
<evidence type="ECO:0000256" key="1">
    <source>
        <dbReference type="ARBA" id="ARBA00010687"/>
    </source>
</evidence>
<dbReference type="GO" id="GO:0031218">
    <property type="term" value="F:arabinogalactan endo-1,4-beta-galactosidase activity"/>
    <property type="evidence" value="ECO:0007669"/>
    <property type="project" value="UniProtKB-EC"/>
</dbReference>
<dbReference type="InterPro" id="IPR017853">
    <property type="entry name" value="GH"/>
</dbReference>
<evidence type="ECO:0000256" key="4">
    <source>
        <dbReference type="RuleBase" id="RU361192"/>
    </source>
</evidence>
<dbReference type="InterPro" id="IPR011081">
    <property type="entry name" value="Big_4"/>
</dbReference>
<dbReference type="AlphaFoldDB" id="A0A6I2U7Z1"/>
<evidence type="ECO:0000259" key="5">
    <source>
        <dbReference type="Pfam" id="PF07532"/>
    </source>
</evidence>
<dbReference type="EMBL" id="VUNR01000002">
    <property type="protein sequence ID" value="MSU07623.1"/>
    <property type="molecule type" value="Genomic_DNA"/>
</dbReference>
<accession>A0A6I2U7Z1</accession>
<dbReference type="Gene3D" id="3.20.20.80">
    <property type="entry name" value="Glycosidases"/>
    <property type="match status" value="1"/>
</dbReference>
<evidence type="ECO:0000256" key="2">
    <source>
        <dbReference type="ARBA" id="ARBA00022801"/>
    </source>
</evidence>
<dbReference type="SUPFAM" id="SSF51445">
    <property type="entry name" value="(Trans)glycosidases"/>
    <property type="match status" value="1"/>
</dbReference>
<keyword evidence="7" id="KW-1185">Reference proteome</keyword>
<organism evidence="6 7">
    <name type="scientific">Anaerovibrio slackiae</name>
    <dbReference type="NCBI Taxonomy" id="2652309"/>
    <lineage>
        <taxon>Bacteria</taxon>
        <taxon>Bacillati</taxon>
        <taxon>Bacillota</taxon>
        <taxon>Negativicutes</taxon>
        <taxon>Selenomonadales</taxon>
        <taxon>Selenomonadaceae</taxon>
        <taxon>Anaerovibrio</taxon>
    </lineage>
</organism>
<comment type="caution">
    <text evidence="6">The sequence shown here is derived from an EMBL/GenBank/DDBJ whole genome shotgun (WGS) entry which is preliminary data.</text>
</comment>
<dbReference type="RefSeq" id="WP_154405342.1">
    <property type="nucleotide sequence ID" value="NZ_VUNR01000002.1"/>
</dbReference>
<proteinExistence type="inferred from homology"/>
<comment type="similarity">
    <text evidence="1 4">Belongs to the glycosyl hydrolase 53 family.</text>
</comment>
<dbReference type="EC" id="3.2.1.89" evidence="4"/>
<gene>
    <name evidence="6" type="ORF">FYJ84_01250</name>
</gene>
<keyword evidence="2 4" id="KW-0378">Hydrolase</keyword>
<dbReference type="InterPro" id="IPR011683">
    <property type="entry name" value="Glyco_hydro_53"/>
</dbReference>
<dbReference type="GO" id="GO:0015926">
    <property type="term" value="F:glucosidase activity"/>
    <property type="evidence" value="ECO:0007669"/>
    <property type="project" value="InterPro"/>
</dbReference>